<dbReference type="InterPro" id="IPR035985">
    <property type="entry name" value="Ubiquitin-activating_enz"/>
</dbReference>
<sequence>MKFSQIELEQTIQSISYIRNLSALSFSKERVSFDITFDFEELDKPIDFNVAIYPAYPLKISDGESICFCLKDDEYKKFSHVMLNNAICFHNQHCIIFHQKLHQDFQAIKQWIIKYVINQEKDEHYEHLITENHTYNGTHFSFQFTDIDKSFSQNEIGIVTNTYLTTSKYQDKDMHNYLVQSFTHNITQKNCKWSSLYLGKENDLSGIYIFIGEKPAVYDRFSFLNWQEFKSIFNQQILSDIWKITFTITQEYIPIFIGYYTKNQNIHWQVAIIDLKAPFLKNKNGVYELCDKKINWVISKNSSYNYFFGRGAFHPNLTHKKVLIIGLGAIGSQVAKTLVRGGCTNITIADYDIKEPENICRSEYNFIPPYTNKTDELASILCSISPFVEVRFIRHFATECIKSDIPSENLNFLSEQFSEFDYIFDCSTDDDLMYITDKLNLTNTIFNLSITNHAKALICGISPNHYRFIRHQFDNILENDTLDSYNPIGCWSPTFKASYNDIAIMVQLSLKTINLMIQENNYQHFTIQYDDYLNLKVGRF</sequence>
<evidence type="ECO:0000259" key="1">
    <source>
        <dbReference type="Pfam" id="PF00899"/>
    </source>
</evidence>
<organism evidence="2 3">
    <name type="scientific">Conservatibacter flavescens</name>
    <dbReference type="NCBI Taxonomy" id="28161"/>
    <lineage>
        <taxon>Bacteria</taxon>
        <taxon>Pseudomonadati</taxon>
        <taxon>Pseudomonadota</taxon>
        <taxon>Gammaproteobacteria</taxon>
        <taxon>Pasteurellales</taxon>
        <taxon>Pasteurellaceae</taxon>
        <taxon>Conservatibacter</taxon>
    </lineage>
</organism>
<dbReference type="Pfam" id="PF00899">
    <property type="entry name" value="ThiF"/>
    <property type="match status" value="1"/>
</dbReference>
<dbReference type="EMBL" id="PHHA01000006">
    <property type="protein sequence ID" value="PJG85814.1"/>
    <property type="molecule type" value="Genomic_DNA"/>
</dbReference>
<protein>
    <submittedName>
        <fullName evidence="2">Thiamine biosynthesis protein ThiF</fullName>
    </submittedName>
</protein>
<dbReference type="GO" id="GO:0008641">
    <property type="term" value="F:ubiquitin-like modifier activating enzyme activity"/>
    <property type="evidence" value="ECO:0007669"/>
    <property type="project" value="InterPro"/>
</dbReference>
<dbReference type="AlphaFoldDB" id="A0A2M8S3T5"/>
<name>A0A2M8S3T5_9PAST</name>
<evidence type="ECO:0000313" key="2">
    <source>
        <dbReference type="EMBL" id="PJG85814.1"/>
    </source>
</evidence>
<gene>
    <name evidence="2" type="ORF">CVP05_04520</name>
</gene>
<accession>A0A2M8S3T5</accession>
<proteinExistence type="predicted"/>
<dbReference type="OrthoDB" id="891532at2"/>
<keyword evidence="3" id="KW-1185">Reference proteome</keyword>
<evidence type="ECO:0000313" key="3">
    <source>
        <dbReference type="Proteomes" id="UP000229329"/>
    </source>
</evidence>
<dbReference type="SUPFAM" id="SSF69572">
    <property type="entry name" value="Activating enzymes of the ubiquitin-like proteins"/>
    <property type="match status" value="1"/>
</dbReference>
<dbReference type="RefSeq" id="WP_100288394.1">
    <property type="nucleotide sequence ID" value="NZ_PHHA01000006.1"/>
</dbReference>
<dbReference type="InterPro" id="IPR000594">
    <property type="entry name" value="ThiF_NAD_FAD-bd"/>
</dbReference>
<dbReference type="Proteomes" id="UP000229329">
    <property type="component" value="Unassembled WGS sequence"/>
</dbReference>
<dbReference type="Gene3D" id="3.40.50.720">
    <property type="entry name" value="NAD(P)-binding Rossmann-like Domain"/>
    <property type="match status" value="1"/>
</dbReference>
<feature type="domain" description="THIF-type NAD/FAD binding fold" evidence="1">
    <location>
        <begin position="316"/>
        <end position="427"/>
    </location>
</feature>
<comment type="caution">
    <text evidence="2">The sequence shown here is derived from an EMBL/GenBank/DDBJ whole genome shotgun (WGS) entry which is preliminary data.</text>
</comment>
<reference evidence="2 3" key="1">
    <citation type="submission" date="2017-11" db="EMBL/GenBank/DDBJ databases">
        <title>Reclassification of Bisgaard taxon 7 as Conservatibacter flavescens gen. nov., sp. nov.</title>
        <authorList>
            <person name="Christensen H."/>
        </authorList>
    </citation>
    <scope>NUCLEOTIDE SEQUENCE [LARGE SCALE GENOMIC DNA]</scope>
    <source>
        <strain evidence="2 3">7_4</strain>
    </source>
</reference>